<dbReference type="AlphaFoldDB" id="A0A0P0N3P1"/>
<evidence type="ECO:0000313" key="3">
    <source>
        <dbReference type="EMBL" id="OWJ55277.1"/>
    </source>
</evidence>
<reference evidence="3 5" key="2">
    <citation type="submission" date="2017-05" db="EMBL/GenBank/DDBJ databases">
        <title>The draft genome of the hyperthermophilic archaeon 'Pyrodictium delaneyi strain Hulk', an iron and nitrate reducer, reveals the capacity for sulfate reduction.</title>
        <authorList>
            <person name="Demey L.M."/>
            <person name="Miller C."/>
            <person name="Manzella M."/>
            <person name="Reguera G."/>
            <person name="Kashefi K."/>
        </authorList>
    </citation>
    <scope>NUCLEOTIDE SEQUENCE [LARGE SCALE GENOMIC DNA]</scope>
    <source>
        <strain evidence="3 5">Hulk</strain>
    </source>
</reference>
<evidence type="ECO:0000313" key="2">
    <source>
        <dbReference type="EMBL" id="ALL01147.1"/>
    </source>
</evidence>
<gene>
    <name evidence="3" type="ORF">Pdsh_00140</name>
    <name evidence="2" type="ORF">Pyrde_1099</name>
</gene>
<dbReference type="Gene3D" id="1.10.10.10">
    <property type="entry name" value="Winged helix-like DNA-binding domain superfamily/Winged helix DNA-binding domain"/>
    <property type="match status" value="1"/>
</dbReference>
<protein>
    <submittedName>
        <fullName evidence="3">Transcriptional regulator</fullName>
    </submittedName>
</protein>
<dbReference type="SUPFAM" id="SSF46785">
    <property type="entry name" value="Winged helix' DNA-binding domain"/>
    <property type="match status" value="1"/>
</dbReference>
<dbReference type="InterPro" id="IPR036388">
    <property type="entry name" value="WH-like_DNA-bd_sf"/>
</dbReference>
<proteinExistence type="predicted"/>
<sequence length="102" mass="11982">MSVSPRQNNYTGDKETYVYNKDIVLHKLYEDEEVVVVVAPNEDQLRDIILRLLRERPMTVRELHSILSGLASEDKIRYALNKLVEEGIVESDEEGRYYAYYI</sequence>
<dbReference type="EMBL" id="CP013011">
    <property type="protein sequence ID" value="ALL01147.1"/>
    <property type="molecule type" value="Genomic_DNA"/>
</dbReference>
<dbReference type="RefSeq" id="WP_055410792.1">
    <property type="nucleotide sequence ID" value="NZ_CP013011.1"/>
</dbReference>
<name>A0A0P0N3P1_9CREN</name>
<evidence type="ECO:0000313" key="5">
    <source>
        <dbReference type="Proteomes" id="UP000196694"/>
    </source>
</evidence>
<dbReference type="STRING" id="1273541.Pyrde_1099"/>
<keyword evidence="5" id="KW-1185">Reference proteome</keyword>
<feature type="domain" description="HTH arsR-type" evidence="1">
    <location>
        <begin position="44"/>
        <end position="91"/>
    </location>
</feature>
<evidence type="ECO:0000313" key="4">
    <source>
        <dbReference type="Proteomes" id="UP000058613"/>
    </source>
</evidence>
<dbReference type="KEGG" id="pdl:Pyrde_1099"/>
<reference evidence="2 4" key="1">
    <citation type="submission" date="2015-10" db="EMBL/GenBank/DDBJ databases">
        <title>Complete genome sequence of hyperthermophilic archaeon Pyrodictium delaneyi Su06.</title>
        <authorList>
            <person name="Jung J.-H."/>
            <person name="Lin J."/>
            <person name="Holden J.F."/>
            <person name="Park C.-S."/>
        </authorList>
    </citation>
    <scope>NUCLEOTIDE SEQUENCE [LARGE SCALE GENOMIC DNA]</scope>
    <source>
        <strain evidence="2 4">Su06</strain>
    </source>
</reference>
<dbReference type="InterPro" id="IPR011991">
    <property type="entry name" value="ArsR-like_HTH"/>
</dbReference>
<dbReference type="Pfam" id="PF01022">
    <property type="entry name" value="HTH_5"/>
    <property type="match status" value="1"/>
</dbReference>
<dbReference type="GeneID" id="26099437"/>
<dbReference type="Proteomes" id="UP000058613">
    <property type="component" value="Chromosome"/>
</dbReference>
<evidence type="ECO:0000259" key="1">
    <source>
        <dbReference type="Pfam" id="PF01022"/>
    </source>
</evidence>
<dbReference type="GO" id="GO:0003700">
    <property type="term" value="F:DNA-binding transcription factor activity"/>
    <property type="evidence" value="ECO:0007669"/>
    <property type="project" value="InterPro"/>
</dbReference>
<accession>A0A0P0N3P1</accession>
<dbReference type="InterPro" id="IPR001845">
    <property type="entry name" value="HTH_ArsR_DNA-bd_dom"/>
</dbReference>
<organism evidence="2 4">
    <name type="scientific">Pyrodictium delaneyi</name>
    <dbReference type="NCBI Taxonomy" id="1273541"/>
    <lineage>
        <taxon>Archaea</taxon>
        <taxon>Thermoproteota</taxon>
        <taxon>Thermoprotei</taxon>
        <taxon>Desulfurococcales</taxon>
        <taxon>Pyrodictiaceae</taxon>
        <taxon>Pyrodictium</taxon>
    </lineage>
</organism>
<dbReference type="InterPro" id="IPR036390">
    <property type="entry name" value="WH_DNA-bd_sf"/>
</dbReference>
<dbReference type="Proteomes" id="UP000196694">
    <property type="component" value="Unassembled WGS sequence"/>
</dbReference>
<dbReference type="EMBL" id="NCQP01000001">
    <property type="protein sequence ID" value="OWJ55277.1"/>
    <property type="molecule type" value="Genomic_DNA"/>
</dbReference>
<dbReference type="CDD" id="cd00090">
    <property type="entry name" value="HTH_ARSR"/>
    <property type="match status" value="1"/>
</dbReference>
<dbReference type="OrthoDB" id="40936at2157"/>